<dbReference type="PANTHER" id="PTHR36766">
    <property type="entry name" value="PLANT BROAD-SPECTRUM MILDEW RESISTANCE PROTEIN RPW8"/>
    <property type="match status" value="1"/>
</dbReference>
<dbReference type="Pfam" id="PF25019">
    <property type="entry name" value="LRR_R13L1-DRL21"/>
    <property type="match status" value="1"/>
</dbReference>
<dbReference type="SMART" id="SM00369">
    <property type="entry name" value="LRR_TYP"/>
    <property type="match status" value="2"/>
</dbReference>
<dbReference type="GO" id="GO:0043531">
    <property type="term" value="F:ADP binding"/>
    <property type="evidence" value="ECO:0007669"/>
    <property type="project" value="InterPro"/>
</dbReference>
<evidence type="ECO:0000256" key="2">
    <source>
        <dbReference type="ARBA" id="ARBA00022614"/>
    </source>
</evidence>
<feature type="domain" description="Disease resistance protein winged helix" evidence="9">
    <location>
        <begin position="652"/>
        <end position="724"/>
    </location>
</feature>
<evidence type="ECO:0000259" key="9">
    <source>
        <dbReference type="Pfam" id="PF23559"/>
    </source>
</evidence>
<keyword evidence="2" id="KW-0433">Leucine-rich repeat</keyword>
<dbReference type="InterPro" id="IPR055414">
    <property type="entry name" value="LRR_R13L4/SHOC2-like"/>
</dbReference>
<dbReference type="PROSITE" id="PS51450">
    <property type="entry name" value="LRR"/>
    <property type="match status" value="1"/>
</dbReference>
<dbReference type="InterPro" id="IPR041118">
    <property type="entry name" value="Rx_N"/>
</dbReference>
<dbReference type="Pfam" id="PF18052">
    <property type="entry name" value="Rx_N"/>
    <property type="match status" value="1"/>
</dbReference>
<dbReference type="InterPro" id="IPR003591">
    <property type="entry name" value="Leu-rich_rpt_typical-subtyp"/>
</dbReference>
<dbReference type="Pfam" id="PF23598">
    <property type="entry name" value="LRR_14"/>
    <property type="match status" value="1"/>
</dbReference>
<evidence type="ECO:0000256" key="6">
    <source>
        <dbReference type="ARBA" id="ARBA00022840"/>
    </source>
</evidence>
<evidence type="ECO:0000313" key="12">
    <source>
        <dbReference type="EMBL" id="WMV52171.1"/>
    </source>
</evidence>
<protein>
    <recommendedName>
        <fullName evidence="14">Cc-nbs-lrr resistance protein</fullName>
    </recommendedName>
</protein>
<dbReference type="GO" id="GO:0051707">
    <property type="term" value="P:response to other organism"/>
    <property type="evidence" value="ECO:0007669"/>
    <property type="project" value="UniProtKB-ARBA"/>
</dbReference>
<comment type="similarity">
    <text evidence="1">Belongs to the disease resistance NB-LRR family.</text>
</comment>
<evidence type="ECO:0000256" key="4">
    <source>
        <dbReference type="ARBA" id="ARBA00022741"/>
    </source>
</evidence>
<evidence type="ECO:0008006" key="14">
    <source>
        <dbReference type="Google" id="ProtNLM"/>
    </source>
</evidence>
<evidence type="ECO:0000256" key="5">
    <source>
        <dbReference type="ARBA" id="ARBA00022821"/>
    </source>
</evidence>
<accession>A0AAF0ZUQ4</accession>
<dbReference type="SUPFAM" id="SSF52540">
    <property type="entry name" value="P-loop containing nucleoside triphosphate hydrolases"/>
    <property type="match status" value="1"/>
</dbReference>
<dbReference type="InterPro" id="IPR002182">
    <property type="entry name" value="NB-ARC"/>
</dbReference>
<feature type="domain" description="R13L1/DRL21-like LRR repeat region" evidence="11">
    <location>
        <begin position="848"/>
        <end position="973"/>
    </location>
</feature>
<dbReference type="GO" id="GO:0005524">
    <property type="term" value="F:ATP binding"/>
    <property type="evidence" value="ECO:0007669"/>
    <property type="project" value="UniProtKB-KW"/>
</dbReference>
<sequence>MPSLSYLGLSDCPKLISLPAGGLHCLTGLRELHIGPFSEMVDFEAFQLIFNGIQQLLSLRRLDVWGRGHWDSLPYQLMQLSALREIYIYDFGIEALPHRFDNFTSLETLWLVRSKQLRYVDFSAAMPKLHYLEIRDCPLLEALSDGLGKLASLEKLCLWSCEKLEHLPSRDAMRRLTKLRKLEIGGCPKLKGICINQSSPNSQWSNNSHIPKIEVGGRIIQNLKEGAKTTMADPVIGATVQVVLEKLLSLTIEEAKTLRNCKKNLRMLTKYISMIQAFIHDAERRQVEDQAVEEWLKMLERIAEDAENVFDKFTYESLKAQVMKNRAKLMEKVRSFFSNTTFKYKMSRKINNINEELRAINQLDNDLGLQSLTVPSRKILQIRETDSLVVASDVVGRDKDIAEIKDKMLNMREEVVLCAIPIVGMGGLGKTTIAKRIFNDEQIQQQFEKRVWLCLPEMAETKSFLELILESLTERKAEVLSRDIIVKKLRDELTGRKYLLVLDDLWHVDPTLWHEFLNTLRGLNTCRGNFILVTTSMALVASTVATISPHMLEKLAEDHCWSIFKQRAFVDGEVPEEMLSMKNKIVEMCQGLPLAASVLGGLLCNKDKHEWQAILDGNLLVAGENIRMKILKLSYDYLSSPHLKKCFGYFAMFPKDFEFEKDQLIQLWMAEGFLRPSQEIHVMEDVGNKFFQLLLQYSLLQDFELDEHNNITHCKMHDLVHDLAGDTLKSKLFDTKSVGGENLSQARYFGWDSPSDQMDTINEAGRLCTLFWKSNISDDMLLSFQFLRVLNLSRSGIKELSAKISKLIHLRYLDISNTQIEDFPNSICQLYNLQTFRVNDCLEKGRRIEELGRLKNLRGELTIKCLQLVRNTEDAQTAYLKEKPNIYKLAYLWSHDESEGCEINDEHVLDGLQPHPNLKTFEVKNYLGTKFPSWFSEELLPNLVKLKLSGCKRCKEIPSLGQLKFLLHLELVGFHELECIGPALYGVEIRDIGSSSIIQVFPSLKELVLKDMRSLIEWKGDEVGVRMFPRLEKLRITDCSLLKSTPSQFEILRELSIEGVDSEMPLLNLCSNLTSLVNLDVCNVKDLTCLPDEILRNNVSLQYLSVSYCGEFRELPQSLYNFHSLQRLQISNCANFSSFPVPCGENYLTNLQSLLLFDCNGLTSLPSGMLEHCRSLEIFNVCNCNNLVSLPLHVWEMPSLSYLGLSGCPKLISVPAGGLHCLTGLRILFIGPFSEMVDFEAFQLIFNGIQQLLSLRRLDVWGRGHWDSLPYQLMQLSALTEIHIYNFGMEALPHRFDKLTSLETLQVVECKRLRHVDFSDPMPKLRNLCIHDCPLLEALSDGLSNIVSLELLVLRNCQKLEHLPSRDAMQRLTKLQNLRIGGCPQLEESCTNRSSPNSQWSNISHIPTIHVGGRIIQDTRIGSWGTNGYKLLYLETEGCPELEESCTNRSSSNSH</sequence>
<dbReference type="Gene3D" id="3.80.10.10">
    <property type="entry name" value="Ribonuclease Inhibitor"/>
    <property type="match status" value="4"/>
</dbReference>
<feature type="domain" description="Disease resistance N-terminal" evidence="8">
    <location>
        <begin position="240"/>
        <end position="325"/>
    </location>
</feature>
<dbReference type="FunFam" id="1.10.10.10:FF:000322">
    <property type="entry name" value="Probable disease resistance protein At1g63360"/>
    <property type="match status" value="1"/>
</dbReference>
<dbReference type="Gene3D" id="3.40.50.300">
    <property type="entry name" value="P-loop containing nucleotide triphosphate hydrolases"/>
    <property type="match status" value="1"/>
</dbReference>
<dbReference type="Pfam" id="PF00931">
    <property type="entry name" value="NB-ARC"/>
    <property type="match status" value="1"/>
</dbReference>
<feature type="domain" description="Disease resistance R13L4/SHOC-2-like LRR" evidence="10">
    <location>
        <begin position="779"/>
        <end position="840"/>
    </location>
</feature>
<dbReference type="Proteomes" id="UP001234989">
    <property type="component" value="Chromosome 10"/>
</dbReference>
<organism evidence="12 13">
    <name type="scientific">Solanum verrucosum</name>
    <dbReference type="NCBI Taxonomy" id="315347"/>
    <lineage>
        <taxon>Eukaryota</taxon>
        <taxon>Viridiplantae</taxon>
        <taxon>Streptophyta</taxon>
        <taxon>Embryophyta</taxon>
        <taxon>Tracheophyta</taxon>
        <taxon>Spermatophyta</taxon>
        <taxon>Magnoliopsida</taxon>
        <taxon>eudicotyledons</taxon>
        <taxon>Gunneridae</taxon>
        <taxon>Pentapetalae</taxon>
        <taxon>asterids</taxon>
        <taxon>lamiids</taxon>
        <taxon>Solanales</taxon>
        <taxon>Solanaceae</taxon>
        <taxon>Solanoideae</taxon>
        <taxon>Solaneae</taxon>
        <taxon>Solanum</taxon>
    </lineage>
</organism>
<name>A0AAF0ZUQ4_SOLVR</name>
<dbReference type="Pfam" id="PF23559">
    <property type="entry name" value="WHD_DRP"/>
    <property type="match status" value="1"/>
</dbReference>
<evidence type="ECO:0000259" key="7">
    <source>
        <dbReference type="Pfam" id="PF00931"/>
    </source>
</evidence>
<dbReference type="PRINTS" id="PR00364">
    <property type="entry name" value="DISEASERSIST"/>
</dbReference>
<dbReference type="EMBL" id="CP133621">
    <property type="protein sequence ID" value="WMV52171.1"/>
    <property type="molecule type" value="Genomic_DNA"/>
</dbReference>
<dbReference type="SUPFAM" id="SSF52058">
    <property type="entry name" value="L domain-like"/>
    <property type="match status" value="3"/>
</dbReference>
<dbReference type="InterPro" id="IPR001611">
    <property type="entry name" value="Leu-rich_rpt"/>
</dbReference>
<evidence type="ECO:0000259" key="10">
    <source>
        <dbReference type="Pfam" id="PF23598"/>
    </source>
</evidence>
<dbReference type="PANTHER" id="PTHR36766:SF70">
    <property type="entry name" value="DISEASE RESISTANCE PROTEIN RGA4"/>
    <property type="match status" value="1"/>
</dbReference>
<keyword evidence="5" id="KW-0611">Plant defense</keyword>
<dbReference type="InterPro" id="IPR032675">
    <property type="entry name" value="LRR_dom_sf"/>
</dbReference>
<keyword evidence="3" id="KW-0677">Repeat</keyword>
<evidence type="ECO:0000259" key="8">
    <source>
        <dbReference type="Pfam" id="PF18052"/>
    </source>
</evidence>
<dbReference type="InterPro" id="IPR058922">
    <property type="entry name" value="WHD_DRP"/>
</dbReference>
<keyword evidence="6" id="KW-0067">ATP-binding</keyword>
<feature type="domain" description="NB-ARC" evidence="7">
    <location>
        <begin position="398"/>
        <end position="569"/>
    </location>
</feature>
<evidence type="ECO:0000256" key="1">
    <source>
        <dbReference type="ARBA" id="ARBA00008894"/>
    </source>
</evidence>
<keyword evidence="13" id="KW-1185">Reference proteome</keyword>
<reference evidence="12" key="1">
    <citation type="submission" date="2023-08" db="EMBL/GenBank/DDBJ databases">
        <title>A de novo genome assembly of Solanum verrucosum Schlechtendal, a Mexican diploid species geographically isolated from the other diploid A-genome species in potato relatives.</title>
        <authorList>
            <person name="Hosaka K."/>
        </authorList>
    </citation>
    <scope>NUCLEOTIDE SEQUENCE</scope>
    <source>
        <tissue evidence="12">Young leaves</tissue>
    </source>
</reference>
<dbReference type="Gene3D" id="1.20.5.4130">
    <property type="match status" value="1"/>
</dbReference>
<dbReference type="InterPro" id="IPR036388">
    <property type="entry name" value="WH-like_DNA-bd_sf"/>
</dbReference>
<dbReference type="InterPro" id="IPR042197">
    <property type="entry name" value="Apaf_helical"/>
</dbReference>
<proteinExistence type="inferred from homology"/>
<evidence type="ECO:0000256" key="3">
    <source>
        <dbReference type="ARBA" id="ARBA00022737"/>
    </source>
</evidence>
<dbReference type="Gene3D" id="1.10.8.430">
    <property type="entry name" value="Helical domain of apoptotic protease-activating factors"/>
    <property type="match status" value="1"/>
</dbReference>
<dbReference type="Gene3D" id="1.10.10.10">
    <property type="entry name" value="Winged helix-like DNA-binding domain superfamily/Winged helix DNA-binding domain"/>
    <property type="match status" value="1"/>
</dbReference>
<evidence type="ECO:0000313" key="13">
    <source>
        <dbReference type="Proteomes" id="UP001234989"/>
    </source>
</evidence>
<dbReference type="InterPro" id="IPR056789">
    <property type="entry name" value="LRR_R13L1-DRL21"/>
</dbReference>
<dbReference type="GO" id="GO:0006952">
    <property type="term" value="P:defense response"/>
    <property type="evidence" value="ECO:0007669"/>
    <property type="project" value="UniProtKB-KW"/>
</dbReference>
<keyword evidence="4" id="KW-0547">Nucleotide-binding</keyword>
<dbReference type="InterPro" id="IPR027417">
    <property type="entry name" value="P-loop_NTPase"/>
</dbReference>
<evidence type="ECO:0000259" key="11">
    <source>
        <dbReference type="Pfam" id="PF25019"/>
    </source>
</evidence>
<gene>
    <name evidence="12" type="ORF">MTR67_045556</name>
</gene>